<evidence type="ECO:0000313" key="4">
    <source>
        <dbReference type="Proteomes" id="UP001163046"/>
    </source>
</evidence>
<feature type="compositionally biased region" description="Basic and acidic residues" evidence="1">
    <location>
        <begin position="117"/>
        <end position="150"/>
    </location>
</feature>
<dbReference type="Proteomes" id="UP001163046">
    <property type="component" value="Unassembled WGS sequence"/>
</dbReference>
<proteinExistence type="predicted"/>
<name>A0A9X0A7B8_9CNID</name>
<organism evidence="3 4">
    <name type="scientific">Desmophyllum pertusum</name>
    <dbReference type="NCBI Taxonomy" id="174260"/>
    <lineage>
        <taxon>Eukaryota</taxon>
        <taxon>Metazoa</taxon>
        <taxon>Cnidaria</taxon>
        <taxon>Anthozoa</taxon>
        <taxon>Hexacorallia</taxon>
        <taxon>Scleractinia</taxon>
        <taxon>Caryophylliina</taxon>
        <taxon>Caryophylliidae</taxon>
        <taxon>Desmophyllum</taxon>
    </lineage>
</organism>
<gene>
    <name evidence="3" type="ORF">OS493_000605</name>
</gene>
<evidence type="ECO:0000256" key="2">
    <source>
        <dbReference type="SAM" id="SignalP"/>
    </source>
</evidence>
<sequence length="150" mass="16621">MHMMLTASINFILQLMYVAEETGCLSEELYATGSELLSDNVQVTGCNELEPEESVTDAVAINNDIKDHDTYHSTGETCSCSSENSTELLEEDTETHSNSSSGMKSEIVQDLISDSLSQRDQKANKTYEHQGARPKVTDKSKTHKDQVMHT</sequence>
<reference evidence="3" key="1">
    <citation type="submission" date="2023-01" db="EMBL/GenBank/DDBJ databases">
        <title>Genome assembly of the deep-sea coral Lophelia pertusa.</title>
        <authorList>
            <person name="Herrera S."/>
            <person name="Cordes E."/>
        </authorList>
    </citation>
    <scope>NUCLEOTIDE SEQUENCE</scope>
    <source>
        <strain evidence="3">USNM1676648</strain>
        <tissue evidence="3">Polyp</tissue>
    </source>
</reference>
<feature type="chain" id="PRO_5040737994" evidence="2">
    <location>
        <begin position="27"/>
        <end position="150"/>
    </location>
</feature>
<feature type="signal peptide" evidence="2">
    <location>
        <begin position="1"/>
        <end position="26"/>
    </location>
</feature>
<dbReference type="AlphaFoldDB" id="A0A9X0A7B8"/>
<feature type="compositionally biased region" description="Low complexity" evidence="1">
    <location>
        <begin position="72"/>
        <end position="87"/>
    </location>
</feature>
<evidence type="ECO:0000256" key="1">
    <source>
        <dbReference type="SAM" id="MobiDB-lite"/>
    </source>
</evidence>
<feature type="region of interest" description="Disordered" evidence="1">
    <location>
        <begin position="72"/>
        <end position="150"/>
    </location>
</feature>
<evidence type="ECO:0000313" key="3">
    <source>
        <dbReference type="EMBL" id="KAJ7394771.1"/>
    </source>
</evidence>
<keyword evidence="4" id="KW-1185">Reference proteome</keyword>
<comment type="caution">
    <text evidence="3">The sequence shown here is derived from an EMBL/GenBank/DDBJ whole genome shotgun (WGS) entry which is preliminary data.</text>
</comment>
<accession>A0A9X0A7B8</accession>
<dbReference type="EMBL" id="MU825396">
    <property type="protein sequence ID" value="KAJ7394771.1"/>
    <property type="molecule type" value="Genomic_DNA"/>
</dbReference>
<keyword evidence="2" id="KW-0732">Signal</keyword>
<protein>
    <submittedName>
        <fullName evidence="3">Uncharacterized protein</fullName>
    </submittedName>
</protein>